<dbReference type="CDD" id="cd06588">
    <property type="entry name" value="PhnB_like"/>
    <property type="match status" value="1"/>
</dbReference>
<reference evidence="2 3" key="1">
    <citation type="submission" date="2015-09" db="EMBL/GenBank/DDBJ databases">
        <authorList>
            <consortium name="Pathogen Informatics"/>
        </authorList>
    </citation>
    <scope>NUCLEOTIDE SEQUENCE [LARGE SCALE GENOMIC DNA]</scope>
    <source>
        <strain evidence="2 3">2789STDY5608850</strain>
    </source>
</reference>
<dbReference type="InterPro" id="IPR028973">
    <property type="entry name" value="PhnB-like"/>
</dbReference>
<dbReference type="Pfam" id="PF06983">
    <property type="entry name" value="3-dmu-9_3-mt"/>
    <property type="match status" value="1"/>
</dbReference>
<dbReference type="EMBL" id="CYZE01000001">
    <property type="protein sequence ID" value="CUN64371.1"/>
    <property type="molecule type" value="Genomic_DNA"/>
</dbReference>
<sequence length="179" mass="20232">MGGSILSEHVPFTGGKSGKMIKKWISGYTNSILESKEEHRMEFTPYIRFNGSCREAVEFYAKAFGAEPPKFLTFGESGENPAWPMPEEAKKLIMHTEITVKGKKLMFSDTFPGMPYEQGNHITIALMPEDEETARKIFGYLKEGGKAEMELSETAWSSCFGMVTDRYGIGWQINVLREH</sequence>
<proteinExistence type="predicted"/>
<dbReference type="Gene3D" id="3.10.180.10">
    <property type="entry name" value="2,3-Dihydroxybiphenyl 1,2-Dioxygenase, domain 1"/>
    <property type="match status" value="1"/>
</dbReference>
<organism evidence="2 3">
    <name type="scientific">Hungatella hathewayi</name>
    <dbReference type="NCBI Taxonomy" id="154046"/>
    <lineage>
        <taxon>Bacteria</taxon>
        <taxon>Bacillati</taxon>
        <taxon>Bacillota</taxon>
        <taxon>Clostridia</taxon>
        <taxon>Lachnospirales</taxon>
        <taxon>Lachnospiraceae</taxon>
        <taxon>Hungatella</taxon>
    </lineage>
</organism>
<name>A0A173YJN4_9FIRM</name>
<dbReference type="SUPFAM" id="SSF54593">
    <property type="entry name" value="Glyoxalase/Bleomycin resistance protein/Dihydroxybiphenyl dioxygenase"/>
    <property type="match status" value="1"/>
</dbReference>
<dbReference type="Proteomes" id="UP000095651">
    <property type="component" value="Unassembled WGS sequence"/>
</dbReference>
<evidence type="ECO:0000313" key="3">
    <source>
        <dbReference type="Proteomes" id="UP000095651"/>
    </source>
</evidence>
<accession>A0A173YJN4</accession>
<dbReference type="AlphaFoldDB" id="A0A173YJN4"/>
<gene>
    <name evidence="2" type="ORF">ERS852407_00788</name>
</gene>
<evidence type="ECO:0000259" key="1">
    <source>
        <dbReference type="Pfam" id="PF06983"/>
    </source>
</evidence>
<protein>
    <submittedName>
        <fullName evidence="2">PhnB protein</fullName>
    </submittedName>
</protein>
<dbReference type="InterPro" id="IPR029068">
    <property type="entry name" value="Glyas_Bleomycin-R_OHBP_Dase"/>
</dbReference>
<dbReference type="PANTHER" id="PTHR33990">
    <property type="entry name" value="PROTEIN YJDN-RELATED"/>
    <property type="match status" value="1"/>
</dbReference>
<feature type="domain" description="PhnB-like" evidence="1">
    <location>
        <begin position="42"/>
        <end position="173"/>
    </location>
</feature>
<dbReference type="PANTHER" id="PTHR33990:SF1">
    <property type="entry name" value="PROTEIN YJDN"/>
    <property type="match status" value="1"/>
</dbReference>
<evidence type="ECO:0000313" key="2">
    <source>
        <dbReference type="EMBL" id="CUN64371.1"/>
    </source>
</evidence>